<dbReference type="EC" id="2.10.1.1" evidence="3"/>
<keyword evidence="5 11" id="KW-0808">Transferase</keyword>
<name>A0A3B0WCE0_9ZZZZ</name>
<dbReference type="InterPro" id="IPR036688">
    <property type="entry name" value="MoeA_C_domain_IV_sf"/>
</dbReference>
<dbReference type="GO" id="GO:0046872">
    <property type="term" value="F:metal ion binding"/>
    <property type="evidence" value="ECO:0007669"/>
    <property type="project" value="UniProtKB-KW"/>
</dbReference>
<dbReference type="Gene3D" id="2.170.190.11">
    <property type="entry name" value="Molybdopterin biosynthesis moea protein, domain 3"/>
    <property type="match status" value="1"/>
</dbReference>
<keyword evidence="7" id="KW-0460">Magnesium</keyword>
<dbReference type="NCBIfam" id="TIGR00177">
    <property type="entry name" value="molyb_syn"/>
    <property type="match status" value="1"/>
</dbReference>
<evidence type="ECO:0000256" key="6">
    <source>
        <dbReference type="ARBA" id="ARBA00022723"/>
    </source>
</evidence>
<sequence length="398" mass="43082">MKTVDEALVYLLSKVVPTTQVENVSIHTALGRVLSQDITSQYNVPPNDNSMMDGYAVRACDIQANKIVKISQRIAAGSVGDVLETGTVARIFTGATMPQGADSVIMQEEALEIEGGVKFLVSSVRPAQNVRHTGEDISQGSVILAKGHKLRAQDLGLIASIGIAQINVYQPLTIATFTTGDELLEPGDAPEAGKVYNANRYILAGLIPQLGFKLIDLGRVPDTLEATIETLKKAASIADVVITTGGVSVGDEDHIKPAVEQIGQLDLWKVKMKPGKPLAYGHVMNKPFIGLPGNPVSAFSTFNLFARPFLLSMQGQKHVLPQPIWLKAKFDWTKKGFRQEFVRARLENQGKDTVVTIFPNQGSGVLTSTVWADGLAVIPENSTIKKDDLVAYYPFEMT</sequence>
<evidence type="ECO:0000256" key="4">
    <source>
        <dbReference type="ARBA" id="ARBA00022505"/>
    </source>
</evidence>
<dbReference type="Pfam" id="PF03453">
    <property type="entry name" value="MoeA_N"/>
    <property type="match status" value="1"/>
</dbReference>
<evidence type="ECO:0000313" key="11">
    <source>
        <dbReference type="EMBL" id="VAW50003.1"/>
    </source>
</evidence>
<organism evidence="11">
    <name type="scientific">hydrothermal vent metagenome</name>
    <dbReference type="NCBI Taxonomy" id="652676"/>
    <lineage>
        <taxon>unclassified sequences</taxon>
        <taxon>metagenomes</taxon>
        <taxon>ecological metagenomes</taxon>
    </lineage>
</organism>
<evidence type="ECO:0000256" key="8">
    <source>
        <dbReference type="ARBA" id="ARBA00023150"/>
    </source>
</evidence>
<dbReference type="InterPro" id="IPR005111">
    <property type="entry name" value="MoeA_C_domain_IV"/>
</dbReference>
<dbReference type="UniPathway" id="UPA00344"/>
<protein>
    <recommendedName>
        <fullName evidence="3">molybdopterin molybdotransferase</fullName>
        <ecNumber evidence="3">2.10.1.1</ecNumber>
    </recommendedName>
</protein>
<dbReference type="InterPro" id="IPR001453">
    <property type="entry name" value="MoaB/Mog_dom"/>
</dbReference>
<accession>A0A3B0WCE0</accession>
<dbReference type="Pfam" id="PF03454">
    <property type="entry name" value="MoeA_C"/>
    <property type="match status" value="1"/>
</dbReference>
<reference evidence="11" key="1">
    <citation type="submission" date="2018-06" db="EMBL/GenBank/DDBJ databases">
        <authorList>
            <person name="Zhirakovskaya E."/>
        </authorList>
    </citation>
    <scope>NUCLEOTIDE SEQUENCE</scope>
</reference>
<dbReference type="InterPro" id="IPR005110">
    <property type="entry name" value="MoeA_linker/N"/>
</dbReference>
<evidence type="ECO:0000259" key="10">
    <source>
        <dbReference type="SMART" id="SM00852"/>
    </source>
</evidence>
<dbReference type="Gene3D" id="3.40.980.10">
    <property type="entry name" value="MoaB/Mog-like domain"/>
    <property type="match status" value="1"/>
</dbReference>
<feature type="domain" description="MoaB/Mog" evidence="10">
    <location>
        <begin position="175"/>
        <end position="312"/>
    </location>
</feature>
<dbReference type="PANTHER" id="PTHR10192">
    <property type="entry name" value="MOLYBDOPTERIN BIOSYNTHESIS PROTEIN"/>
    <property type="match status" value="1"/>
</dbReference>
<dbReference type="GO" id="GO:0006777">
    <property type="term" value="P:Mo-molybdopterin cofactor biosynthetic process"/>
    <property type="evidence" value="ECO:0007669"/>
    <property type="project" value="UniProtKB-KW"/>
</dbReference>
<evidence type="ECO:0000256" key="2">
    <source>
        <dbReference type="ARBA" id="ARBA00005046"/>
    </source>
</evidence>
<dbReference type="GO" id="GO:0061599">
    <property type="term" value="F:molybdopterin molybdotransferase activity"/>
    <property type="evidence" value="ECO:0007669"/>
    <property type="project" value="UniProtKB-EC"/>
</dbReference>
<keyword evidence="8" id="KW-0501">Molybdenum cofactor biosynthesis</keyword>
<evidence type="ECO:0000256" key="1">
    <source>
        <dbReference type="ARBA" id="ARBA00001946"/>
    </source>
</evidence>
<dbReference type="Gene3D" id="2.40.340.10">
    <property type="entry name" value="MoeA, C-terminal, domain IV"/>
    <property type="match status" value="1"/>
</dbReference>
<comment type="pathway">
    <text evidence="2">Cofactor biosynthesis; molybdopterin biosynthesis.</text>
</comment>
<evidence type="ECO:0000256" key="9">
    <source>
        <dbReference type="ARBA" id="ARBA00047317"/>
    </source>
</evidence>
<keyword evidence="4" id="KW-0500">Molybdenum</keyword>
<comment type="catalytic activity">
    <reaction evidence="9">
        <text>adenylyl-molybdopterin + molybdate = Mo-molybdopterin + AMP + H(+)</text>
        <dbReference type="Rhea" id="RHEA:35047"/>
        <dbReference type="ChEBI" id="CHEBI:15378"/>
        <dbReference type="ChEBI" id="CHEBI:36264"/>
        <dbReference type="ChEBI" id="CHEBI:62727"/>
        <dbReference type="ChEBI" id="CHEBI:71302"/>
        <dbReference type="ChEBI" id="CHEBI:456215"/>
        <dbReference type="EC" id="2.10.1.1"/>
    </reaction>
</comment>
<dbReference type="SUPFAM" id="SSF63867">
    <property type="entry name" value="MoeA C-terminal domain-like"/>
    <property type="match status" value="1"/>
</dbReference>
<dbReference type="SUPFAM" id="SSF53218">
    <property type="entry name" value="Molybdenum cofactor biosynthesis proteins"/>
    <property type="match status" value="1"/>
</dbReference>
<keyword evidence="6" id="KW-0479">Metal-binding</keyword>
<dbReference type="Pfam" id="PF00994">
    <property type="entry name" value="MoCF_biosynth"/>
    <property type="match status" value="1"/>
</dbReference>
<comment type="cofactor">
    <cofactor evidence="1">
        <name>Mg(2+)</name>
        <dbReference type="ChEBI" id="CHEBI:18420"/>
    </cofactor>
</comment>
<dbReference type="SMART" id="SM00852">
    <property type="entry name" value="MoCF_biosynth"/>
    <property type="match status" value="1"/>
</dbReference>
<dbReference type="FunFam" id="3.40.980.10:FF:000004">
    <property type="entry name" value="Molybdopterin molybdenumtransferase"/>
    <property type="match status" value="1"/>
</dbReference>
<dbReference type="CDD" id="cd00887">
    <property type="entry name" value="MoeA"/>
    <property type="match status" value="1"/>
</dbReference>
<dbReference type="InterPro" id="IPR036135">
    <property type="entry name" value="MoeA_linker/N_sf"/>
</dbReference>
<evidence type="ECO:0000256" key="3">
    <source>
        <dbReference type="ARBA" id="ARBA00013269"/>
    </source>
</evidence>
<dbReference type="InterPro" id="IPR036425">
    <property type="entry name" value="MoaB/Mog-like_dom_sf"/>
</dbReference>
<evidence type="ECO:0000256" key="5">
    <source>
        <dbReference type="ARBA" id="ARBA00022679"/>
    </source>
</evidence>
<evidence type="ECO:0000256" key="7">
    <source>
        <dbReference type="ARBA" id="ARBA00022842"/>
    </source>
</evidence>
<dbReference type="NCBIfam" id="NF045515">
    <property type="entry name" value="Glp_gephyrin"/>
    <property type="match status" value="1"/>
</dbReference>
<dbReference type="PANTHER" id="PTHR10192:SF5">
    <property type="entry name" value="GEPHYRIN"/>
    <property type="match status" value="1"/>
</dbReference>
<proteinExistence type="predicted"/>
<gene>
    <name evidence="11" type="ORF">MNBD_GAMMA04-2144</name>
</gene>
<dbReference type="SUPFAM" id="SSF63882">
    <property type="entry name" value="MoeA N-terminal region -like"/>
    <property type="match status" value="1"/>
</dbReference>
<dbReference type="AlphaFoldDB" id="A0A3B0WCE0"/>
<dbReference type="Gene3D" id="3.90.105.10">
    <property type="entry name" value="Molybdopterin biosynthesis moea protein, domain 2"/>
    <property type="match status" value="1"/>
</dbReference>
<dbReference type="InterPro" id="IPR038987">
    <property type="entry name" value="MoeA-like"/>
</dbReference>
<dbReference type="GO" id="GO:0005829">
    <property type="term" value="C:cytosol"/>
    <property type="evidence" value="ECO:0007669"/>
    <property type="project" value="TreeGrafter"/>
</dbReference>
<dbReference type="EMBL" id="UOFB01000421">
    <property type="protein sequence ID" value="VAW50003.1"/>
    <property type="molecule type" value="Genomic_DNA"/>
</dbReference>